<feature type="region of interest" description="Disordered" evidence="1">
    <location>
        <begin position="1"/>
        <end position="62"/>
    </location>
</feature>
<dbReference type="AlphaFoldDB" id="A0A8H4UA09"/>
<organism evidence="2 3">
    <name type="scientific">Fusarium sarcochroum</name>
    <dbReference type="NCBI Taxonomy" id="1208366"/>
    <lineage>
        <taxon>Eukaryota</taxon>
        <taxon>Fungi</taxon>
        <taxon>Dikarya</taxon>
        <taxon>Ascomycota</taxon>
        <taxon>Pezizomycotina</taxon>
        <taxon>Sordariomycetes</taxon>
        <taxon>Hypocreomycetidae</taxon>
        <taxon>Hypocreales</taxon>
        <taxon>Nectriaceae</taxon>
        <taxon>Fusarium</taxon>
        <taxon>Fusarium lateritium species complex</taxon>
    </lineage>
</organism>
<dbReference type="EMBL" id="JABEXW010000052">
    <property type="protein sequence ID" value="KAF4972613.1"/>
    <property type="molecule type" value="Genomic_DNA"/>
</dbReference>
<comment type="caution">
    <text evidence="2">The sequence shown here is derived from an EMBL/GenBank/DDBJ whole genome shotgun (WGS) entry which is preliminary data.</text>
</comment>
<sequence>MTSQQSIDQDFETDEFAKRKHDMNISENRDDNKTNNPLVHSAKATKTSNGGEPNGGRDENGERMKAAQRLYNKTIKSIDRNIQTLDRKVQSSLGARWPYTTSDYAEHIPMHFKAVDTLTYLDLRLACNLLLSMADASHTDLNTDAKMCGSKDDESIPTFKKLDEALLPLIKARKKPESLVTELPEVPKRRNDRFENSSEYDDLPIINEPGQLLHEPLWNEYLICEKVRREARRQRREDIDDWVTVALNDLKEDKDYLMEYGLRVYLPNSIAKLEEIRKEIQTG</sequence>
<dbReference type="OrthoDB" id="5296889at2759"/>
<name>A0A8H4UA09_9HYPO</name>
<proteinExistence type="predicted"/>
<reference evidence="2" key="2">
    <citation type="submission" date="2020-05" db="EMBL/GenBank/DDBJ databases">
        <authorList>
            <person name="Kim H.-S."/>
            <person name="Proctor R.H."/>
            <person name="Brown D.W."/>
        </authorList>
    </citation>
    <scope>NUCLEOTIDE SEQUENCE</scope>
    <source>
        <strain evidence="2">NRRL 20472</strain>
    </source>
</reference>
<feature type="compositionally biased region" description="Basic and acidic residues" evidence="1">
    <location>
        <begin position="22"/>
        <end position="33"/>
    </location>
</feature>
<evidence type="ECO:0000313" key="2">
    <source>
        <dbReference type="EMBL" id="KAF4972613.1"/>
    </source>
</evidence>
<evidence type="ECO:0000313" key="3">
    <source>
        <dbReference type="Proteomes" id="UP000622797"/>
    </source>
</evidence>
<reference evidence="2" key="1">
    <citation type="journal article" date="2020" name="BMC Genomics">
        <title>Correction to: Identification and distribution of gene clusters required for synthesis of sphingolipid metabolism inhibitors in diverse species of the filamentous fungus Fusarium.</title>
        <authorList>
            <person name="Kim H.S."/>
            <person name="Lohmar J.M."/>
            <person name="Busman M."/>
            <person name="Brown D.W."/>
            <person name="Naumann T.A."/>
            <person name="Divon H.H."/>
            <person name="Lysoe E."/>
            <person name="Uhlig S."/>
            <person name="Proctor R.H."/>
        </authorList>
    </citation>
    <scope>NUCLEOTIDE SEQUENCE</scope>
    <source>
        <strain evidence="2">NRRL 20472</strain>
    </source>
</reference>
<evidence type="ECO:0000256" key="1">
    <source>
        <dbReference type="SAM" id="MobiDB-lite"/>
    </source>
</evidence>
<dbReference type="Proteomes" id="UP000622797">
    <property type="component" value="Unassembled WGS sequence"/>
</dbReference>
<keyword evidence="3" id="KW-1185">Reference proteome</keyword>
<gene>
    <name evidence="2" type="ORF">FSARC_886</name>
</gene>
<protein>
    <submittedName>
        <fullName evidence="2">Uncharacterized protein</fullName>
    </submittedName>
</protein>
<feature type="compositionally biased region" description="Polar residues" evidence="1">
    <location>
        <begin position="34"/>
        <end position="51"/>
    </location>
</feature>
<accession>A0A8H4UA09</accession>